<dbReference type="Proteomes" id="UP000594800">
    <property type="component" value="Chromosome"/>
</dbReference>
<dbReference type="InterPro" id="IPR019545">
    <property type="entry name" value="DM13_domain"/>
</dbReference>
<accession>A0A7S9LN98</accession>
<evidence type="ECO:0000256" key="1">
    <source>
        <dbReference type="SAM" id="SignalP"/>
    </source>
</evidence>
<gene>
    <name evidence="3" type="ORF">I0K15_10295</name>
</gene>
<feature type="signal peptide" evidence="1">
    <location>
        <begin position="1"/>
        <end position="22"/>
    </location>
</feature>
<keyword evidence="1" id="KW-0732">Signal</keyword>
<evidence type="ECO:0000259" key="2">
    <source>
        <dbReference type="PROSITE" id="PS51549"/>
    </source>
</evidence>
<organism evidence="3 4">
    <name type="scientific">Pontivivens ytuae</name>
    <dbReference type="NCBI Taxonomy" id="2789856"/>
    <lineage>
        <taxon>Bacteria</taxon>
        <taxon>Pseudomonadati</taxon>
        <taxon>Pseudomonadota</taxon>
        <taxon>Alphaproteobacteria</taxon>
        <taxon>Rhodobacterales</taxon>
        <taxon>Paracoccaceae</taxon>
        <taxon>Pontivivens</taxon>
    </lineage>
</organism>
<sequence>MTYRLPLAALATTLALALPAAAQDVREGSFVGDSDHETTGTASVVYDMVMLGADFSLDGAPDPRVALGKQDSDERLLLGELAKLEGAQAYSIPEGTTIEEWDRVWIWCEQFSVPLGHADLPTAE</sequence>
<evidence type="ECO:0000313" key="4">
    <source>
        <dbReference type="Proteomes" id="UP000594800"/>
    </source>
</evidence>
<dbReference type="EMBL" id="CP064942">
    <property type="protein sequence ID" value="QPH52228.1"/>
    <property type="molecule type" value="Genomic_DNA"/>
</dbReference>
<dbReference type="Pfam" id="PF10517">
    <property type="entry name" value="DM13"/>
    <property type="match status" value="1"/>
</dbReference>
<name>A0A7S9LN98_9RHOB</name>
<dbReference type="KEGG" id="poz:I0K15_10295"/>
<keyword evidence="4" id="KW-1185">Reference proteome</keyword>
<feature type="domain" description="DM13" evidence="2">
    <location>
        <begin position="28"/>
        <end position="121"/>
    </location>
</feature>
<dbReference type="PROSITE" id="PS51549">
    <property type="entry name" value="DM13"/>
    <property type="match status" value="1"/>
</dbReference>
<reference evidence="3 4" key="1">
    <citation type="submission" date="2020-11" db="EMBL/GenBank/DDBJ databases">
        <title>Description of Pontivivens ytuae sp. nov. isolated from deep sea sediment of Mariana Trench.</title>
        <authorList>
            <person name="Wang Z."/>
            <person name="Sun Q.-L."/>
            <person name="Xu X.-D."/>
            <person name="Tang Y.-Z."/>
            <person name="Zhang J."/>
        </authorList>
    </citation>
    <scope>NUCLEOTIDE SEQUENCE [LARGE SCALE GENOMIC DNA]</scope>
    <source>
        <strain evidence="3 4">MT2928</strain>
    </source>
</reference>
<dbReference type="RefSeq" id="WP_196101442.1">
    <property type="nucleotide sequence ID" value="NZ_CP064942.1"/>
</dbReference>
<protein>
    <submittedName>
        <fullName evidence="3">DM13 domain-containing protein</fullName>
    </submittedName>
</protein>
<proteinExistence type="predicted"/>
<feature type="chain" id="PRO_5032363158" evidence="1">
    <location>
        <begin position="23"/>
        <end position="124"/>
    </location>
</feature>
<evidence type="ECO:0000313" key="3">
    <source>
        <dbReference type="EMBL" id="QPH52228.1"/>
    </source>
</evidence>
<dbReference type="AlphaFoldDB" id="A0A7S9LN98"/>